<evidence type="ECO:0008006" key="4">
    <source>
        <dbReference type="Google" id="ProtNLM"/>
    </source>
</evidence>
<dbReference type="SUPFAM" id="SSF52540">
    <property type="entry name" value="P-loop containing nucleoside triphosphate hydrolases"/>
    <property type="match status" value="1"/>
</dbReference>
<dbReference type="InterPro" id="IPR027417">
    <property type="entry name" value="P-loop_NTPase"/>
</dbReference>
<evidence type="ECO:0000256" key="1">
    <source>
        <dbReference type="SAM" id="MobiDB-lite"/>
    </source>
</evidence>
<dbReference type="PANTHER" id="PTHR33929">
    <property type="entry name" value="MEMBRANE-ASSOCIATED KINASE REGULATOR 2-RELATED"/>
    <property type="match status" value="1"/>
</dbReference>
<feature type="compositionally biased region" description="Basic and acidic residues" evidence="1">
    <location>
        <begin position="263"/>
        <end position="283"/>
    </location>
</feature>
<feature type="region of interest" description="Disordered" evidence="1">
    <location>
        <begin position="263"/>
        <end position="294"/>
    </location>
</feature>
<organism evidence="2 3">
    <name type="scientific">Taxus chinensis</name>
    <name type="common">Chinese yew</name>
    <name type="synonym">Taxus wallichiana var. chinensis</name>
    <dbReference type="NCBI Taxonomy" id="29808"/>
    <lineage>
        <taxon>Eukaryota</taxon>
        <taxon>Viridiplantae</taxon>
        <taxon>Streptophyta</taxon>
        <taxon>Embryophyta</taxon>
        <taxon>Tracheophyta</taxon>
        <taxon>Spermatophyta</taxon>
        <taxon>Pinopsida</taxon>
        <taxon>Pinidae</taxon>
        <taxon>Conifers II</taxon>
        <taxon>Cupressales</taxon>
        <taxon>Taxaceae</taxon>
        <taxon>Taxus</taxon>
    </lineage>
</organism>
<name>A0AA38F7Q6_TAXCH</name>
<comment type="caution">
    <text evidence="2">The sequence shown here is derived from an EMBL/GenBank/DDBJ whole genome shotgun (WGS) entry which is preliminary data.</text>
</comment>
<dbReference type="OMA" id="ECKSNER"/>
<evidence type="ECO:0000313" key="2">
    <source>
        <dbReference type="EMBL" id="KAH9291956.1"/>
    </source>
</evidence>
<keyword evidence="3" id="KW-1185">Reference proteome</keyword>
<protein>
    <recommendedName>
        <fullName evidence="4">ATP-dependent DNA helicase PIF1</fullName>
    </recommendedName>
</protein>
<dbReference type="Proteomes" id="UP000824469">
    <property type="component" value="Unassembled WGS sequence"/>
</dbReference>
<sequence>MLIANLWVDAGLVNGATGTITDIVYDASMPPPTLPLFVVVKFDRYNGPCWDPSNPLHIPIPPISRGNRRQLPIKMAWGLTIHKSQGLTLHRATIDIGTTERQGLTFTTFSRVPSLANLRISPPFSFESSPWTEKCNLSISSSIQPNPNESISSASNLLHKGQMLPQQVSPNVDTVRKLEVDDGKAPQQRGNVNGIKTHFPTLLRTASKFKIPPSGMKNSAKVGMNLQAEYGSGIDSSVQKQNKFFTVRFKVVEVPLFFRLTRDNSRGSGRDESSTDFQKKSEDPDGNIAECKSNERNKKKVKEILLKYVKMIKPLYVKISQRHNEKTRHAYLEKAGVCIGARNNGFLGSERSIQKQLSFSGNLRTAHKHFFKERDSSVYVNPDLPGYSLSTMMEFQSAIQGAIAHCKRSNYTDGI</sequence>
<proteinExistence type="predicted"/>
<evidence type="ECO:0000313" key="3">
    <source>
        <dbReference type="Proteomes" id="UP000824469"/>
    </source>
</evidence>
<accession>A0AA38F7Q6</accession>
<gene>
    <name evidence="2" type="ORF">KI387_042860</name>
</gene>
<dbReference type="InterPro" id="IPR039619">
    <property type="entry name" value="MAKR2/5"/>
</dbReference>
<reference evidence="2 3" key="1">
    <citation type="journal article" date="2021" name="Nat. Plants">
        <title>The Taxus genome provides insights into paclitaxel biosynthesis.</title>
        <authorList>
            <person name="Xiong X."/>
            <person name="Gou J."/>
            <person name="Liao Q."/>
            <person name="Li Y."/>
            <person name="Zhou Q."/>
            <person name="Bi G."/>
            <person name="Li C."/>
            <person name="Du R."/>
            <person name="Wang X."/>
            <person name="Sun T."/>
            <person name="Guo L."/>
            <person name="Liang H."/>
            <person name="Lu P."/>
            <person name="Wu Y."/>
            <person name="Zhang Z."/>
            <person name="Ro D.K."/>
            <person name="Shang Y."/>
            <person name="Huang S."/>
            <person name="Yan J."/>
        </authorList>
    </citation>
    <scope>NUCLEOTIDE SEQUENCE [LARGE SCALE GENOMIC DNA]</scope>
    <source>
        <strain evidence="2">Ta-2019</strain>
    </source>
</reference>
<dbReference type="GO" id="GO:0005886">
    <property type="term" value="C:plasma membrane"/>
    <property type="evidence" value="ECO:0007669"/>
    <property type="project" value="InterPro"/>
</dbReference>
<dbReference type="AlphaFoldDB" id="A0AA38F7Q6"/>
<dbReference type="PANTHER" id="PTHR33929:SF1">
    <property type="entry name" value="MEMBRANE-ASSOCIATED KINASE REGULATOR 2-RELATED"/>
    <property type="match status" value="1"/>
</dbReference>
<dbReference type="EMBL" id="JAHRHJ020003321">
    <property type="protein sequence ID" value="KAH9291956.1"/>
    <property type="molecule type" value="Genomic_DNA"/>
</dbReference>